<dbReference type="PROSITE" id="PS01331">
    <property type="entry name" value="THYMIDYLATE_KINASE"/>
    <property type="match status" value="1"/>
</dbReference>
<evidence type="ECO:0000256" key="2">
    <source>
        <dbReference type="ARBA" id="ARBA00012980"/>
    </source>
</evidence>
<keyword evidence="5 10" id="KW-0545">Nucleotide biosynthesis</keyword>
<dbReference type="PANTHER" id="PTHR10344">
    <property type="entry name" value="THYMIDYLATE KINASE"/>
    <property type="match status" value="1"/>
</dbReference>
<sequence length="214" mass="24396">MKKGLFIVFEGPEGAGKTTVIKELESLFRDSKIEYIFTREPGGISISEQIRGIILNRDNVEMDGRTEALLYAASRRQHLVEKVIPALEEGKVVLCDRFIFSSLAYQGYARGLGMDNVMEINNFAIEGHMPDLTILFDIDPREGLNRIHKNNEREVNRLDLEGIEFHEKVVEAYHILAKRYEHNTVIVDASKSLAEVKEAVAKEIITFIERKGYI</sequence>
<evidence type="ECO:0000256" key="1">
    <source>
        <dbReference type="ARBA" id="ARBA00009776"/>
    </source>
</evidence>
<accession>A0ABQ1EDL5</accession>
<dbReference type="Gene3D" id="3.40.50.300">
    <property type="entry name" value="P-loop containing nucleotide triphosphate hydrolases"/>
    <property type="match status" value="1"/>
</dbReference>
<evidence type="ECO:0000256" key="4">
    <source>
        <dbReference type="ARBA" id="ARBA00022679"/>
    </source>
</evidence>
<evidence type="ECO:0000256" key="7">
    <source>
        <dbReference type="ARBA" id="ARBA00022777"/>
    </source>
</evidence>
<evidence type="ECO:0000256" key="5">
    <source>
        <dbReference type="ARBA" id="ARBA00022727"/>
    </source>
</evidence>
<comment type="catalytic activity">
    <reaction evidence="9 10">
        <text>dTMP + ATP = dTDP + ADP</text>
        <dbReference type="Rhea" id="RHEA:13517"/>
        <dbReference type="ChEBI" id="CHEBI:30616"/>
        <dbReference type="ChEBI" id="CHEBI:58369"/>
        <dbReference type="ChEBI" id="CHEBI:63528"/>
        <dbReference type="ChEBI" id="CHEBI:456216"/>
        <dbReference type="EC" id="2.7.4.9"/>
    </reaction>
</comment>
<evidence type="ECO:0000256" key="3">
    <source>
        <dbReference type="ARBA" id="ARBA00017144"/>
    </source>
</evidence>
<name>A0ABQ1EDL5_9CLOT</name>
<proteinExistence type="inferred from homology"/>
<comment type="function">
    <text evidence="10">Phosphorylation of dTMP to form dTDP in both de novo and salvage pathways of dTTP synthesis.</text>
</comment>
<organism evidence="12 13">
    <name type="scientific">Clostridium zeae</name>
    <dbReference type="NCBI Taxonomy" id="2759022"/>
    <lineage>
        <taxon>Bacteria</taxon>
        <taxon>Bacillati</taxon>
        <taxon>Bacillota</taxon>
        <taxon>Clostridia</taxon>
        <taxon>Eubacteriales</taxon>
        <taxon>Clostridiaceae</taxon>
        <taxon>Clostridium</taxon>
    </lineage>
</organism>
<comment type="caution">
    <text evidence="12">The sequence shown here is derived from an EMBL/GenBank/DDBJ whole genome shotgun (WGS) entry which is preliminary data.</text>
</comment>
<evidence type="ECO:0000313" key="12">
    <source>
        <dbReference type="EMBL" id="GFZ32911.1"/>
    </source>
</evidence>
<reference evidence="12 13" key="1">
    <citation type="journal article" date="2021" name="Int. J. Syst. Evol. Microbiol.">
        <title>Clostridium zeae sp. nov., isolated from corn silage.</title>
        <authorList>
            <person name="Kobayashi H."/>
            <person name="Tanizawa Y."/>
            <person name="Yagura M."/>
            <person name="Sakamoto M."/>
            <person name="Ohkuma M."/>
            <person name="Tohno M."/>
        </authorList>
    </citation>
    <scope>NUCLEOTIDE SEQUENCE [LARGE SCALE GENOMIC DNA]</scope>
    <source>
        <strain evidence="12 13">CSC2</strain>
    </source>
</reference>
<evidence type="ECO:0000256" key="8">
    <source>
        <dbReference type="ARBA" id="ARBA00022840"/>
    </source>
</evidence>
<protein>
    <recommendedName>
        <fullName evidence="3 10">Thymidylate kinase</fullName>
        <ecNumber evidence="2 10">2.7.4.9</ecNumber>
    </recommendedName>
    <alternativeName>
        <fullName evidence="10">dTMP kinase</fullName>
    </alternativeName>
</protein>
<keyword evidence="7 10" id="KW-0418">Kinase</keyword>
<keyword evidence="4 10" id="KW-0808">Transferase</keyword>
<evidence type="ECO:0000313" key="13">
    <source>
        <dbReference type="Proteomes" id="UP000663802"/>
    </source>
</evidence>
<dbReference type="CDD" id="cd01672">
    <property type="entry name" value="TMPK"/>
    <property type="match status" value="1"/>
</dbReference>
<dbReference type="HAMAP" id="MF_00165">
    <property type="entry name" value="Thymidylate_kinase"/>
    <property type="match status" value="1"/>
</dbReference>
<dbReference type="SUPFAM" id="SSF52540">
    <property type="entry name" value="P-loop containing nucleoside triphosphate hydrolases"/>
    <property type="match status" value="1"/>
</dbReference>
<gene>
    <name evidence="10 12" type="primary">tmk</name>
    <name evidence="12" type="ORF">CSC2_34370</name>
</gene>
<dbReference type="NCBIfam" id="TIGR00041">
    <property type="entry name" value="DTMP_kinase"/>
    <property type="match status" value="1"/>
</dbReference>
<dbReference type="InterPro" id="IPR018094">
    <property type="entry name" value="Thymidylate_kinase"/>
</dbReference>
<evidence type="ECO:0000259" key="11">
    <source>
        <dbReference type="Pfam" id="PF02223"/>
    </source>
</evidence>
<dbReference type="EMBL" id="BMBA01000003">
    <property type="protein sequence ID" value="GFZ32911.1"/>
    <property type="molecule type" value="Genomic_DNA"/>
</dbReference>
<keyword evidence="6 10" id="KW-0547">Nucleotide-binding</keyword>
<dbReference type="EC" id="2.7.4.9" evidence="2 10"/>
<dbReference type="Pfam" id="PF02223">
    <property type="entry name" value="Thymidylate_kin"/>
    <property type="match status" value="1"/>
</dbReference>
<evidence type="ECO:0000256" key="10">
    <source>
        <dbReference type="HAMAP-Rule" id="MF_00165"/>
    </source>
</evidence>
<dbReference type="GO" id="GO:0016301">
    <property type="term" value="F:kinase activity"/>
    <property type="evidence" value="ECO:0007669"/>
    <property type="project" value="UniProtKB-KW"/>
</dbReference>
<evidence type="ECO:0000256" key="6">
    <source>
        <dbReference type="ARBA" id="ARBA00022741"/>
    </source>
</evidence>
<dbReference type="InterPro" id="IPR018095">
    <property type="entry name" value="Thymidylate_kin_CS"/>
</dbReference>
<dbReference type="InterPro" id="IPR039430">
    <property type="entry name" value="Thymidylate_kin-like_dom"/>
</dbReference>
<evidence type="ECO:0000256" key="9">
    <source>
        <dbReference type="ARBA" id="ARBA00048743"/>
    </source>
</evidence>
<keyword evidence="8 10" id="KW-0067">ATP-binding</keyword>
<dbReference type="RefSeq" id="WP_206871146.1">
    <property type="nucleotide sequence ID" value="NZ_BMBA01000003.1"/>
</dbReference>
<dbReference type="PANTHER" id="PTHR10344:SF4">
    <property type="entry name" value="UMP-CMP KINASE 2, MITOCHONDRIAL"/>
    <property type="match status" value="1"/>
</dbReference>
<feature type="domain" description="Thymidylate kinase-like" evidence="11">
    <location>
        <begin position="9"/>
        <end position="199"/>
    </location>
</feature>
<comment type="similarity">
    <text evidence="1 10">Belongs to the thymidylate kinase family.</text>
</comment>
<dbReference type="InterPro" id="IPR027417">
    <property type="entry name" value="P-loop_NTPase"/>
</dbReference>
<keyword evidence="13" id="KW-1185">Reference proteome</keyword>
<feature type="binding site" evidence="10">
    <location>
        <begin position="11"/>
        <end position="18"/>
    </location>
    <ligand>
        <name>ATP</name>
        <dbReference type="ChEBI" id="CHEBI:30616"/>
    </ligand>
</feature>
<dbReference type="Proteomes" id="UP000663802">
    <property type="component" value="Unassembled WGS sequence"/>
</dbReference>